<name>A0A930YVJ6_9FLAO</name>
<organism evidence="1 2">
    <name type="scientific">Planobacterium oryzisoli</name>
    <dbReference type="NCBI Taxonomy" id="2771435"/>
    <lineage>
        <taxon>Bacteria</taxon>
        <taxon>Pseudomonadati</taxon>
        <taxon>Bacteroidota</taxon>
        <taxon>Flavobacteriia</taxon>
        <taxon>Flavobacteriales</taxon>
        <taxon>Weeksellaceae</taxon>
        <taxon>Chryseobacterium group</taxon>
        <taxon>Chryseobacterium</taxon>
    </lineage>
</organism>
<comment type="caution">
    <text evidence="1">The sequence shown here is derived from an EMBL/GenBank/DDBJ whole genome shotgun (WGS) entry which is preliminary data.</text>
</comment>
<dbReference type="AlphaFoldDB" id="A0A930YVJ6"/>
<sequence length="156" mass="17583">MNYLVKNRKLELKYVPGNGAWTYHLVIPNTKNLVGKWGSLKVAGTIDNYPIESLNLAKIGEGDKLISINGKIRKAIQKKGGDSVTVSLYLLHQEKQWTKEDIIESFHALGVIEAFLQLSRDEQQDITQDILSQKSQELQLKKLTSYVDSLTAKRGD</sequence>
<keyword evidence="2" id="KW-1185">Reference proteome</keyword>
<dbReference type="Proteomes" id="UP000694480">
    <property type="component" value="Unassembled WGS sequence"/>
</dbReference>
<evidence type="ECO:0000313" key="2">
    <source>
        <dbReference type="Proteomes" id="UP000694480"/>
    </source>
</evidence>
<dbReference type="Pfam" id="PF08922">
    <property type="entry name" value="DUF1905"/>
    <property type="match status" value="1"/>
</dbReference>
<dbReference type="Gene3D" id="2.40.30.100">
    <property type="entry name" value="AF2212/PG0164-like"/>
    <property type="match status" value="1"/>
</dbReference>
<dbReference type="SUPFAM" id="SSF141694">
    <property type="entry name" value="AF2212/PG0164-like"/>
    <property type="match status" value="1"/>
</dbReference>
<proteinExistence type="predicted"/>
<accession>A0A930YVJ6</accession>
<protein>
    <submittedName>
        <fullName evidence="1">DUF1905 domain-containing protein</fullName>
    </submittedName>
</protein>
<dbReference type="InterPro" id="IPR037079">
    <property type="entry name" value="AF2212/PG0164-like_sf"/>
</dbReference>
<reference evidence="1" key="1">
    <citation type="submission" date="2020-11" db="EMBL/GenBank/DDBJ databases">
        <title>Genome seq and assembly of Planobacterium sp.</title>
        <authorList>
            <person name="Chhetri G."/>
        </authorList>
    </citation>
    <scope>NUCLEOTIDE SEQUENCE</scope>
    <source>
        <strain evidence="1">GCR5</strain>
    </source>
</reference>
<gene>
    <name evidence="1" type="ORF">IC612_04745</name>
</gene>
<dbReference type="RefSeq" id="WP_194739021.1">
    <property type="nucleotide sequence ID" value="NZ_JADKYY010000004.1"/>
</dbReference>
<dbReference type="InterPro" id="IPR015018">
    <property type="entry name" value="DUF1905"/>
</dbReference>
<evidence type="ECO:0000313" key="1">
    <source>
        <dbReference type="EMBL" id="MBF5027101.1"/>
    </source>
</evidence>
<dbReference type="EMBL" id="JADKYY010000004">
    <property type="protein sequence ID" value="MBF5027101.1"/>
    <property type="molecule type" value="Genomic_DNA"/>
</dbReference>